<proteinExistence type="predicted"/>
<evidence type="ECO:0000313" key="2">
    <source>
        <dbReference type="Proteomes" id="UP000072660"/>
    </source>
</evidence>
<gene>
    <name evidence="1" type="ORF">AXE65_10310</name>
</gene>
<evidence type="ECO:0000313" key="1">
    <source>
        <dbReference type="EMBL" id="KXU39096.1"/>
    </source>
</evidence>
<protein>
    <submittedName>
        <fullName evidence="1">Uncharacterized protein</fullName>
    </submittedName>
</protein>
<name>A0A139SWT6_9GAMM</name>
<keyword evidence="2" id="KW-1185">Reference proteome</keyword>
<reference evidence="1 2" key="1">
    <citation type="submission" date="2016-02" db="EMBL/GenBank/DDBJ databases">
        <authorList>
            <person name="Wen L."/>
            <person name="He K."/>
            <person name="Yang H."/>
        </authorList>
    </citation>
    <scope>NUCLEOTIDE SEQUENCE [LARGE SCALE GENOMIC DNA]</scope>
    <source>
        <strain evidence="1 2">CV58</strain>
    </source>
</reference>
<organism evidence="1 2">
    <name type="scientific">Ventosimonas gracilis</name>
    <dbReference type="NCBI Taxonomy" id="1680762"/>
    <lineage>
        <taxon>Bacteria</taxon>
        <taxon>Pseudomonadati</taxon>
        <taxon>Pseudomonadota</taxon>
        <taxon>Gammaproteobacteria</taxon>
        <taxon>Pseudomonadales</taxon>
        <taxon>Ventosimonadaceae</taxon>
        <taxon>Ventosimonas</taxon>
    </lineage>
</organism>
<dbReference type="EMBL" id="LSZO01000044">
    <property type="protein sequence ID" value="KXU39096.1"/>
    <property type="molecule type" value="Genomic_DNA"/>
</dbReference>
<sequence length="123" mass="13899">MRMIHLFYTLLLLPIIAQGFDGNGNYIYRENDNTFMQLSFKSGGEVDFNIVSLTRNGSASGRFVQQGEILTVTFPDAMKKYPELKSAFPERKSGQLEGRLFIEQDGSLSVEGMWALQFKPVAH</sequence>
<accession>A0A139SWT6</accession>
<dbReference type="AlphaFoldDB" id="A0A139SWT6"/>
<dbReference type="RefSeq" id="WP_068387473.1">
    <property type="nucleotide sequence ID" value="NZ_LSZO01000044.1"/>
</dbReference>
<comment type="caution">
    <text evidence="1">The sequence shown here is derived from an EMBL/GenBank/DDBJ whole genome shotgun (WGS) entry which is preliminary data.</text>
</comment>
<dbReference type="Proteomes" id="UP000072660">
    <property type="component" value="Unassembled WGS sequence"/>
</dbReference>